<dbReference type="GO" id="GO:0006260">
    <property type="term" value="P:DNA replication"/>
    <property type="evidence" value="ECO:0007669"/>
    <property type="project" value="UniProtKB-UniRule"/>
</dbReference>
<keyword evidence="10 12" id="KW-0234">DNA repair</keyword>
<reference evidence="16 17" key="1">
    <citation type="submission" date="2018-11" db="EMBL/GenBank/DDBJ databases">
        <title>Genomic Encyclopedia of Type Strains, Phase IV (KMG-IV): sequencing the most valuable type-strain genomes for metagenomic binning, comparative biology and taxonomic classification.</title>
        <authorList>
            <person name="Goeker M."/>
        </authorList>
    </citation>
    <scope>NUCLEOTIDE SEQUENCE [LARGE SCALE GENOMIC DNA]</scope>
    <source>
        <strain evidence="16 17">DSM 25623</strain>
    </source>
</reference>
<evidence type="ECO:0000256" key="12">
    <source>
        <dbReference type="HAMAP-Rule" id="MF_00015"/>
    </source>
</evidence>
<dbReference type="InterPro" id="IPR006197">
    <property type="entry name" value="Peptidase_S24_LexA"/>
</dbReference>
<comment type="similarity">
    <text evidence="1 12 13">Belongs to the peptidase S24 family.</text>
</comment>
<evidence type="ECO:0000256" key="1">
    <source>
        <dbReference type="ARBA" id="ARBA00007484"/>
    </source>
</evidence>
<dbReference type="PANTHER" id="PTHR33516:SF2">
    <property type="entry name" value="LEXA REPRESSOR-RELATED"/>
    <property type="match status" value="1"/>
</dbReference>
<dbReference type="FunFam" id="2.10.109.10:FF:000001">
    <property type="entry name" value="LexA repressor"/>
    <property type="match status" value="1"/>
</dbReference>
<dbReference type="InterPro" id="IPR036388">
    <property type="entry name" value="WH-like_DNA-bd_sf"/>
</dbReference>
<dbReference type="OrthoDB" id="9802364at2"/>
<evidence type="ECO:0000256" key="5">
    <source>
        <dbReference type="ARBA" id="ARBA00022801"/>
    </source>
</evidence>
<dbReference type="GO" id="GO:0006508">
    <property type="term" value="P:proteolysis"/>
    <property type="evidence" value="ECO:0007669"/>
    <property type="project" value="InterPro"/>
</dbReference>
<keyword evidence="8 12" id="KW-0238">DNA-binding</keyword>
<feature type="site" description="Cleavage; by autolysis" evidence="12">
    <location>
        <begin position="88"/>
        <end position="89"/>
    </location>
</feature>
<accession>A0A3N4VL42</accession>
<dbReference type="Gene3D" id="2.10.109.10">
    <property type="entry name" value="Umud Fragment, subunit A"/>
    <property type="match status" value="1"/>
</dbReference>
<dbReference type="EC" id="3.4.21.88" evidence="12"/>
<dbReference type="Gene3D" id="1.10.10.10">
    <property type="entry name" value="Winged helix-like DNA-binding domain superfamily/Winged helix DNA-binding domain"/>
    <property type="match status" value="1"/>
</dbReference>
<keyword evidence="2 12" id="KW-0678">Repressor</keyword>
<dbReference type="InterPro" id="IPR050077">
    <property type="entry name" value="LexA_repressor"/>
</dbReference>
<dbReference type="InterPro" id="IPR036286">
    <property type="entry name" value="LexA/Signal_pep-like_sf"/>
</dbReference>
<feature type="active site" description="For autocatalytic cleavage activity" evidence="12">
    <location>
        <position position="123"/>
    </location>
</feature>
<proteinExistence type="inferred from homology"/>
<evidence type="ECO:0000256" key="13">
    <source>
        <dbReference type="RuleBase" id="RU003991"/>
    </source>
</evidence>
<evidence type="ECO:0000259" key="14">
    <source>
        <dbReference type="Pfam" id="PF00717"/>
    </source>
</evidence>
<evidence type="ECO:0000256" key="6">
    <source>
        <dbReference type="ARBA" id="ARBA00022813"/>
    </source>
</evidence>
<keyword evidence="5 12" id="KW-0378">Hydrolase</keyword>
<evidence type="ECO:0000313" key="17">
    <source>
        <dbReference type="Proteomes" id="UP000269708"/>
    </source>
</evidence>
<dbReference type="RefSeq" id="WP_123770147.1">
    <property type="nucleotide sequence ID" value="NZ_RKQN01000002.1"/>
</dbReference>
<gene>
    <name evidence="12" type="primary">lexA</name>
    <name evidence="16" type="ORF">EDC50_1811</name>
</gene>
<dbReference type="GO" id="GO:0000976">
    <property type="term" value="F:transcription cis-regulatory region binding"/>
    <property type="evidence" value="ECO:0007669"/>
    <property type="project" value="UniProtKB-ARBA"/>
</dbReference>
<sequence length="202" mass="21843">MPDLSPQRAAVLAFIRERIEGGQPPSLAEIAARFGFASVTAAKKHVQALADAGQVELAPNQRRGIRLPERSAARPELVTLPVLGRVAAGVPIGADIGLEQELRLDRRLFSLPPHYLLRVQGDSMIGDGILDGDLVGVHRSAEARNGQTVVARIDEELTIKRLERGRGSIRLLPRNPAHAPIVVRPGQDFAIEGIYCGLVRRG</sequence>
<comment type="function">
    <text evidence="12">Represses a number of genes involved in the response to DNA damage (SOS response), including recA and lexA. In the presence of single-stranded DNA, RecA interacts with LexA causing an autocatalytic cleavage which disrupts the DNA-binding part of LexA, leading to derepression of the SOS regulon and eventually DNA repair.</text>
</comment>
<feature type="domain" description="LexA repressor DNA-binding" evidence="15">
    <location>
        <begin position="1"/>
        <end position="64"/>
    </location>
</feature>
<dbReference type="GO" id="GO:0006281">
    <property type="term" value="P:DNA repair"/>
    <property type="evidence" value="ECO:0007669"/>
    <property type="project" value="UniProtKB-UniRule"/>
</dbReference>
<evidence type="ECO:0000259" key="15">
    <source>
        <dbReference type="Pfam" id="PF01726"/>
    </source>
</evidence>
<dbReference type="GO" id="GO:0001217">
    <property type="term" value="F:DNA-binding transcription repressor activity"/>
    <property type="evidence" value="ECO:0007669"/>
    <property type="project" value="UniProtKB-ARBA"/>
</dbReference>
<evidence type="ECO:0000256" key="4">
    <source>
        <dbReference type="ARBA" id="ARBA00022763"/>
    </source>
</evidence>
<dbReference type="CDD" id="cd06529">
    <property type="entry name" value="S24_LexA-like"/>
    <property type="match status" value="1"/>
</dbReference>
<keyword evidence="17" id="KW-1185">Reference proteome</keyword>
<dbReference type="InterPro" id="IPR006200">
    <property type="entry name" value="LexA"/>
</dbReference>
<comment type="catalytic activity">
    <reaction evidence="12">
        <text>Hydrolysis of Ala-|-Gly bond in repressor LexA.</text>
        <dbReference type="EC" id="3.4.21.88"/>
    </reaction>
</comment>
<dbReference type="AlphaFoldDB" id="A0A3N4VL42"/>
<evidence type="ECO:0000256" key="11">
    <source>
        <dbReference type="ARBA" id="ARBA00023236"/>
    </source>
</evidence>
<dbReference type="Proteomes" id="UP000269708">
    <property type="component" value="Unassembled WGS sequence"/>
</dbReference>
<dbReference type="InterPro" id="IPR039418">
    <property type="entry name" value="LexA-like"/>
</dbReference>
<organism evidence="16 17">
    <name type="scientific">Vulcaniibacterium tengchongense</name>
    <dbReference type="NCBI Taxonomy" id="1273429"/>
    <lineage>
        <taxon>Bacteria</taxon>
        <taxon>Pseudomonadati</taxon>
        <taxon>Pseudomonadota</taxon>
        <taxon>Gammaproteobacteria</taxon>
        <taxon>Lysobacterales</taxon>
        <taxon>Lysobacteraceae</taxon>
        <taxon>Vulcaniibacterium</taxon>
    </lineage>
</organism>
<protein>
    <recommendedName>
        <fullName evidence="12">LexA repressor</fullName>
        <ecNumber evidence="12">3.4.21.88</ecNumber>
    </recommendedName>
</protein>
<comment type="subunit">
    <text evidence="12">Homodimer.</text>
</comment>
<keyword evidence="9 12" id="KW-0804">Transcription</keyword>
<feature type="DNA-binding region" description="H-T-H motif" evidence="12">
    <location>
        <begin position="27"/>
        <end position="47"/>
    </location>
</feature>
<keyword evidence="11 12" id="KW-0742">SOS response</keyword>
<dbReference type="NCBIfam" id="TIGR00498">
    <property type="entry name" value="lexA"/>
    <property type="match status" value="1"/>
</dbReference>
<dbReference type="GO" id="GO:0032993">
    <property type="term" value="C:protein-DNA complex"/>
    <property type="evidence" value="ECO:0007669"/>
    <property type="project" value="UniProtKB-ARBA"/>
</dbReference>
<dbReference type="InterPro" id="IPR015927">
    <property type="entry name" value="Peptidase_S24_S26A/B/C"/>
</dbReference>
<comment type="caution">
    <text evidence="16">The sequence shown here is derived from an EMBL/GenBank/DDBJ whole genome shotgun (WGS) entry which is preliminary data.</text>
</comment>
<evidence type="ECO:0000313" key="16">
    <source>
        <dbReference type="EMBL" id="RPE79981.1"/>
    </source>
</evidence>
<dbReference type="InterPro" id="IPR006199">
    <property type="entry name" value="LexA_DNA-bd_dom"/>
</dbReference>
<keyword evidence="3 12" id="KW-0235">DNA replication</keyword>
<dbReference type="Pfam" id="PF00717">
    <property type="entry name" value="Peptidase_S24"/>
    <property type="match status" value="1"/>
</dbReference>
<evidence type="ECO:0000256" key="8">
    <source>
        <dbReference type="ARBA" id="ARBA00023125"/>
    </source>
</evidence>
<dbReference type="GO" id="GO:0004252">
    <property type="term" value="F:serine-type endopeptidase activity"/>
    <property type="evidence" value="ECO:0007669"/>
    <property type="project" value="UniProtKB-UniRule"/>
</dbReference>
<evidence type="ECO:0000256" key="7">
    <source>
        <dbReference type="ARBA" id="ARBA00023015"/>
    </source>
</evidence>
<dbReference type="GO" id="GO:0009432">
    <property type="term" value="P:SOS response"/>
    <property type="evidence" value="ECO:0007669"/>
    <property type="project" value="UniProtKB-UniRule"/>
</dbReference>
<evidence type="ECO:0000256" key="3">
    <source>
        <dbReference type="ARBA" id="ARBA00022705"/>
    </source>
</evidence>
<evidence type="ECO:0000256" key="10">
    <source>
        <dbReference type="ARBA" id="ARBA00023204"/>
    </source>
</evidence>
<evidence type="ECO:0000256" key="9">
    <source>
        <dbReference type="ARBA" id="ARBA00023163"/>
    </source>
</evidence>
<dbReference type="PRINTS" id="PR00726">
    <property type="entry name" value="LEXASERPTASE"/>
</dbReference>
<dbReference type="EMBL" id="RKQN01000002">
    <property type="protein sequence ID" value="RPE79981.1"/>
    <property type="molecule type" value="Genomic_DNA"/>
</dbReference>
<dbReference type="HAMAP" id="MF_00015">
    <property type="entry name" value="LexA"/>
    <property type="match status" value="1"/>
</dbReference>
<evidence type="ECO:0000256" key="2">
    <source>
        <dbReference type="ARBA" id="ARBA00022491"/>
    </source>
</evidence>
<dbReference type="SUPFAM" id="SSF46785">
    <property type="entry name" value="Winged helix' DNA-binding domain"/>
    <property type="match status" value="1"/>
</dbReference>
<dbReference type="InterPro" id="IPR036390">
    <property type="entry name" value="WH_DNA-bd_sf"/>
</dbReference>
<keyword evidence="4 12" id="KW-0227">DNA damage</keyword>
<dbReference type="PANTHER" id="PTHR33516">
    <property type="entry name" value="LEXA REPRESSOR"/>
    <property type="match status" value="1"/>
</dbReference>
<feature type="domain" description="Peptidase S24/S26A/S26B/S26C" evidence="14">
    <location>
        <begin position="81"/>
        <end position="195"/>
    </location>
</feature>
<keyword evidence="6 12" id="KW-0068">Autocatalytic cleavage</keyword>
<keyword evidence="7 12" id="KW-0805">Transcription regulation</keyword>
<name>A0A3N4VL42_9GAMM</name>
<feature type="active site" description="For autocatalytic cleavage activity" evidence="12">
    <location>
        <position position="160"/>
    </location>
</feature>
<dbReference type="Pfam" id="PF01726">
    <property type="entry name" value="LexA_DNA_bind"/>
    <property type="match status" value="1"/>
</dbReference>
<dbReference type="SUPFAM" id="SSF51306">
    <property type="entry name" value="LexA/Signal peptidase"/>
    <property type="match status" value="1"/>
</dbReference>